<dbReference type="AlphaFoldDB" id="A0A699J0J3"/>
<evidence type="ECO:0000313" key="2">
    <source>
        <dbReference type="EMBL" id="GFA02184.1"/>
    </source>
</evidence>
<organism evidence="2">
    <name type="scientific">Tanacetum cinerariifolium</name>
    <name type="common">Dalmatian daisy</name>
    <name type="synonym">Chrysanthemum cinerariifolium</name>
    <dbReference type="NCBI Taxonomy" id="118510"/>
    <lineage>
        <taxon>Eukaryota</taxon>
        <taxon>Viridiplantae</taxon>
        <taxon>Streptophyta</taxon>
        <taxon>Embryophyta</taxon>
        <taxon>Tracheophyta</taxon>
        <taxon>Spermatophyta</taxon>
        <taxon>Magnoliopsida</taxon>
        <taxon>eudicotyledons</taxon>
        <taxon>Gunneridae</taxon>
        <taxon>Pentapetalae</taxon>
        <taxon>asterids</taxon>
        <taxon>campanulids</taxon>
        <taxon>Asterales</taxon>
        <taxon>Asteraceae</taxon>
        <taxon>Asteroideae</taxon>
        <taxon>Anthemideae</taxon>
        <taxon>Anthemidinae</taxon>
        <taxon>Tanacetum</taxon>
    </lineage>
</organism>
<evidence type="ECO:0000259" key="1">
    <source>
        <dbReference type="Pfam" id="PF25597"/>
    </source>
</evidence>
<dbReference type="PANTHER" id="PTHR42648">
    <property type="entry name" value="TRANSPOSASE, PUTATIVE-RELATED"/>
    <property type="match status" value="1"/>
</dbReference>
<feature type="domain" description="Retroviral polymerase SH3-like" evidence="1">
    <location>
        <begin position="107"/>
        <end position="172"/>
    </location>
</feature>
<dbReference type="EMBL" id="BKCJ010356996">
    <property type="protein sequence ID" value="GFA02184.1"/>
    <property type="molecule type" value="Genomic_DNA"/>
</dbReference>
<reference evidence="2" key="1">
    <citation type="journal article" date="2019" name="Sci. Rep.">
        <title>Draft genome of Tanacetum cinerariifolium, the natural source of mosquito coil.</title>
        <authorList>
            <person name="Yamashiro T."/>
            <person name="Shiraishi A."/>
            <person name="Satake H."/>
            <person name="Nakayama K."/>
        </authorList>
    </citation>
    <scope>NUCLEOTIDE SEQUENCE</scope>
</reference>
<gene>
    <name evidence="2" type="ORF">Tci_574156</name>
</gene>
<sequence>NVESKKLWDSLEARYMAEDASNFKHILKPLKKELTLVELGSHLHIEQSLRMQDSDKPKGNNVTGPSVVNMVEHNNSSRVPNKRNLITPYELYTKKKPNLNYLKIYGCRAVVRLPYPKLETLGERGIECIFVGYAENSKAFSIYVIETNDSVSINSIIESMDDIFDENKFSSVPRPSLRILNETEDISGPVVPEEVTKEAVQQPELELKKSKRNRTPKDFGPEFQLYLIEKINDEVSDQQSYYFNVKDNP</sequence>
<protein>
    <submittedName>
        <fullName evidence="2">Zinc finger, CCHC-type</fullName>
    </submittedName>
</protein>
<dbReference type="InterPro" id="IPR039537">
    <property type="entry name" value="Retrotran_Ty1/copia-like"/>
</dbReference>
<proteinExistence type="predicted"/>
<name>A0A699J0J3_TANCI</name>
<accession>A0A699J0J3</accession>
<dbReference type="Pfam" id="PF25597">
    <property type="entry name" value="SH3_retrovirus"/>
    <property type="match status" value="1"/>
</dbReference>
<dbReference type="PANTHER" id="PTHR42648:SF30">
    <property type="entry name" value="RIBONUCLEASE H-LIKE DOMAIN, GAG-PRE-INTEGRASE DOMAIN PROTEIN-RELATED"/>
    <property type="match status" value="1"/>
</dbReference>
<feature type="non-terminal residue" evidence="2">
    <location>
        <position position="1"/>
    </location>
</feature>
<comment type="caution">
    <text evidence="2">The sequence shown here is derived from an EMBL/GenBank/DDBJ whole genome shotgun (WGS) entry which is preliminary data.</text>
</comment>
<dbReference type="InterPro" id="IPR057670">
    <property type="entry name" value="SH3_retrovirus"/>
</dbReference>